<name>A0A3E2VPE4_9FIRM</name>
<dbReference type="InterPro" id="IPR027705">
    <property type="entry name" value="Flotillin_fam"/>
</dbReference>
<reference evidence="4" key="1">
    <citation type="journal article" date="2021" name="Gut Microbes">
        <title>A synthetic consortium of 100 gut commensals modulates the composition and function in a colon model of the microbiome of elderly subjects.</title>
        <authorList>
            <person name="Perez M."/>
            <person name="Ntemiri A."/>
            <person name="Tan H."/>
            <person name="Harris H.M.B."/>
            <person name="Roager H.M."/>
            <person name="Ribiere C."/>
            <person name="O'Toole P.W."/>
        </authorList>
    </citation>
    <scope>NUCLEOTIDE SEQUENCE</scope>
    <source>
        <strain evidence="4">MCC335</strain>
    </source>
</reference>
<dbReference type="SUPFAM" id="SSF117892">
    <property type="entry name" value="Band 7/SPFH domain"/>
    <property type="match status" value="1"/>
</dbReference>
<dbReference type="Pfam" id="PF15975">
    <property type="entry name" value="Flot"/>
    <property type="match status" value="1"/>
</dbReference>
<dbReference type="Gene3D" id="3.30.479.30">
    <property type="entry name" value="Band 7 domain"/>
    <property type="match status" value="1"/>
</dbReference>
<dbReference type="RefSeq" id="WP_007862875.1">
    <property type="nucleotide sequence ID" value="NZ_CABJDD010000001.1"/>
</dbReference>
<sequence length="525" mass="57314">MFDLDFIITALGFIVPIILVILIITQGYVKAPPDHAYIISGLRKQPRVLIGRAGIKIPFFEQMDKLYLGQITVDIKTDEYIPTNDFINVMVDAVAKVRVADDGERMKLAMRNFLNKEPAKIASDLQDSLQGNMREIIGTLTLRAINTDRDSFSDQVMIKASKDMEKLGIDILSCNIQNVTDEHGLIQDLGMDNTSKIRKDASIAKAEAERDIAIAQAAADNAANDARVIAETEIAQKNNELAIKKAELQKASDTKKAEADAAYEIQKQEQQKTIQTATVNAQIARAEREAELRKQEVLVQQQALEAEINKKADADRYAIEQAAAAGLTKRQREAEAKKYEQEQEALAKKAQADAEQYEREKDAEAQKAIAEAQKYAMVQEAEGIRAKGEAEATAIRAKALAEAEGMEKKAEAYQKYNKAAMAEMMIQVLPEIAGRIAEPLSQIDKITIIGGGGSDSESGVGSIAGNVPVVMAKLFESMKETTGVDLAEIMKADTYDAKVTRNVNLTGAPDIVIGANGEASPNQSV</sequence>
<evidence type="ECO:0000256" key="1">
    <source>
        <dbReference type="ARBA" id="ARBA00004370"/>
    </source>
</evidence>
<dbReference type="EMBL" id="WQPS01000014">
    <property type="protein sequence ID" value="MBT9810754.1"/>
    <property type="molecule type" value="Genomic_DNA"/>
</dbReference>
<protein>
    <submittedName>
        <fullName evidence="4">Flotillin</fullName>
    </submittedName>
</protein>
<gene>
    <name evidence="4" type="ORF">GPL26_14050</name>
</gene>
<keyword evidence="3" id="KW-0472">Membrane</keyword>
<dbReference type="GO" id="GO:0072659">
    <property type="term" value="P:protein localization to plasma membrane"/>
    <property type="evidence" value="ECO:0007669"/>
    <property type="project" value="TreeGrafter"/>
</dbReference>
<dbReference type="PANTHER" id="PTHR13806">
    <property type="entry name" value="FLOTILLIN-RELATED"/>
    <property type="match status" value="1"/>
</dbReference>
<dbReference type="GO" id="GO:0005886">
    <property type="term" value="C:plasma membrane"/>
    <property type="evidence" value="ECO:0007669"/>
    <property type="project" value="TreeGrafter"/>
</dbReference>
<comment type="caution">
    <text evidence="4">The sequence shown here is derived from an EMBL/GenBank/DDBJ whole genome shotgun (WGS) entry which is preliminary data.</text>
</comment>
<dbReference type="AlphaFoldDB" id="A0A3E2VPE4"/>
<dbReference type="InterPro" id="IPR001107">
    <property type="entry name" value="Band_7"/>
</dbReference>
<evidence type="ECO:0000313" key="4">
    <source>
        <dbReference type="EMBL" id="MBT9810754.1"/>
    </source>
</evidence>
<evidence type="ECO:0000256" key="2">
    <source>
        <dbReference type="ARBA" id="ARBA00007161"/>
    </source>
</evidence>
<dbReference type="Proteomes" id="UP000708338">
    <property type="component" value="Unassembled WGS sequence"/>
</dbReference>
<dbReference type="CDD" id="cd03399">
    <property type="entry name" value="SPFH_flotillin"/>
    <property type="match status" value="1"/>
</dbReference>
<dbReference type="SMART" id="SM00244">
    <property type="entry name" value="PHB"/>
    <property type="match status" value="1"/>
</dbReference>
<dbReference type="GO" id="GO:0002020">
    <property type="term" value="F:protease binding"/>
    <property type="evidence" value="ECO:0007669"/>
    <property type="project" value="TreeGrafter"/>
</dbReference>
<comment type="subcellular location">
    <subcellularLocation>
        <location evidence="1">Membrane</location>
    </subcellularLocation>
</comment>
<dbReference type="PANTHER" id="PTHR13806:SF46">
    <property type="entry name" value="FLOTILLIN-1-RELATED"/>
    <property type="match status" value="1"/>
</dbReference>
<accession>A0A3E2VPE4</accession>
<evidence type="ECO:0000256" key="3">
    <source>
        <dbReference type="ARBA" id="ARBA00023136"/>
    </source>
</evidence>
<dbReference type="InterPro" id="IPR031905">
    <property type="entry name" value="Flotillin_C"/>
</dbReference>
<evidence type="ECO:0000313" key="5">
    <source>
        <dbReference type="Proteomes" id="UP000708338"/>
    </source>
</evidence>
<comment type="similarity">
    <text evidence="2">Belongs to the band 7/mec-2 family. Flotillin subfamily.</text>
</comment>
<dbReference type="InterPro" id="IPR036013">
    <property type="entry name" value="Band_7/SPFH_dom_sf"/>
</dbReference>
<proteinExistence type="inferred from homology"/>
<organism evidence="4 5">
    <name type="scientific">Enterocloster citroniae</name>
    <dbReference type="NCBI Taxonomy" id="358743"/>
    <lineage>
        <taxon>Bacteria</taxon>
        <taxon>Bacillati</taxon>
        <taxon>Bacillota</taxon>
        <taxon>Clostridia</taxon>
        <taxon>Lachnospirales</taxon>
        <taxon>Lachnospiraceae</taxon>
        <taxon>Enterocloster</taxon>
    </lineage>
</organism>
<dbReference type="Pfam" id="PF01145">
    <property type="entry name" value="Band_7"/>
    <property type="match status" value="1"/>
</dbReference>